<comment type="caution">
    <text evidence="3">The sequence shown here is derived from an EMBL/GenBank/DDBJ whole genome shotgun (WGS) entry which is preliminary data.</text>
</comment>
<feature type="repeat" description="PPR" evidence="2">
    <location>
        <begin position="179"/>
        <end position="213"/>
    </location>
</feature>
<dbReference type="InterPro" id="IPR002885">
    <property type="entry name" value="PPR_rpt"/>
</dbReference>
<dbReference type="Gene3D" id="1.25.40.10">
    <property type="entry name" value="Tetratricopeptide repeat domain"/>
    <property type="match status" value="2"/>
</dbReference>
<dbReference type="STRING" id="59895.A0A118JZT4"/>
<dbReference type="NCBIfam" id="TIGR00756">
    <property type="entry name" value="PPR"/>
    <property type="match status" value="3"/>
</dbReference>
<dbReference type="Gramene" id="KVI00362">
    <property type="protein sequence ID" value="KVI00362"/>
    <property type="gene ID" value="Ccrd_021386"/>
</dbReference>
<feature type="repeat" description="PPR" evidence="2">
    <location>
        <begin position="214"/>
        <end position="248"/>
    </location>
</feature>
<dbReference type="Pfam" id="PF01535">
    <property type="entry name" value="PPR"/>
    <property type="match status" value="2"/>
</dbReference>
<reference evidence="3 4" key="1">
    <citation type="journal article" date="2016" name="Sci. Rep.">
        <title>The genome sequence of the outbreeding globe artichoke constructed de novo incorporating a phase-aware low-pass sequencing strategy of F1 progeny.</title>
        <authorList>
            <person name="Scaglione D."/>
            <person name="Reyes-Chin-Wo S."/>
            <person name="Acquadro A."/>
            <person name="Froenicke L."/>
            <person name="Portis E."/>
            <person name="Beitel C."/>
            <person name="Tirone M."/>
            <person name="Mauro R."/>
            <person name="Lo Monaco A."/>
            <person name="Mauromicale G."/>
            <person name="Faccioli P."/>
            <person name="Cattivelli L."/>
            <person name="Rieseberg L."/>
            <person name="Michelmore R."/>
            <person name="Lanteri S."/>
        </authorList>
    </citation>
    <scope>NUCLEOTIDE SEQUENCE [LARGE SCALE GENOMIC DNA]</scope>
    <source>
        <strain evidence="3">2C</strain>
    </source>
</reference>
<dbReference type="PROSITE" id="PS51375">
    <property type="entry name" value="PPR"/>
    <property type="match status" value="3"/>
</dbReference>
<dbReference type="EMBL" id="LEKV01003390">
    <property type="protein sequence ID" value="KVI00362.1"/>
    <property type="molecule type" value="Genomic_DNA"/>
</dbReference>
<keyword evidence="4" id="KW-1185">Reference proteome</keyword>
<dbReference type="InterPro" id="IPR011990">
    <property type="entry name" value="TPR-like_helical_dom_sf"/>
</dbReference>
<feature type="repeat" description="PPR" evidence="2">
    <location>
        <begin position="390"/>
        <end position="424"/>
    </location>
</feature>
<keyword evidence="1" id="KW-0677">Repeat</keyword>
<dbReference type="OMA" id="HFWAVIR"/>
<dbReference type="Pfam" id="PF13041">
    <property type="entry name" value="PPR_2"/>
    <property type="match status" value="1"/>
</dbReference>
<dbReference type="PANTHER" id="PTHR47493:SF3">
    <property type="entry name" value="PENTACOTRIPEPTIDE-REPEAT REGION OF PRORP DOMAIN-CONTAINING PROTEIN"/>
    <property type="match status" value="1"/>
</dbReference>
<gene>
    <name evidence="3" type="ORF">Ccrd_021386</name>
</gene>
<dbReference type="AlphaFoldDB" id="A0A118JZT4"/>
<evidence type="ECO:0000256" key="1">
    <source>
        <dbReference type="ARBA" id="ARBA00022737"/>
    </source>
</evidence>
<dbReference type="Pfam" id="PF13812">
    <property type="entry name" value="PPR_3"/>
    <property type="match status" value="1"/>
</dbReference>
<dbReference type="PANTHER" id="PTHR47493">
    <property type="entry name" value="OS08G0520200 PROTEIN"/>
    <property type="match status" value="1"/>
</dbReference>
<proteinExistence type="predicted"/>
<evidence type="ECO:0000256" key="2">
    <source>
        <dbReference type="PROSITE-ProRule" id="PRU00708"/>
    </source>
</evidence>
<evidence type="ECO:0000313" key="4">
    <source>
        <dbReference type="Proteomes" id="UP000243975"/>
    </source>
</evidence>
<organism evidence="3 4">
    <name type="scientific">Cynara cardunculus var. scolymus</name>
    <name type="common">Globe artichoke</name>
    <name type="synonym">Cynara scolymus</name>
    <dbReference type="NCBI Taxonomy" id="59895"/>
    <lineage>
        <taxon>Eukaryota</taxon>
        <taxon>Viridiplantae</taxon>
        <taxon>Streptophyta</taxon>
        <taxon>Embryophyta</taxon>
        <taxon>Tracheophyta</taxon>
        <taxon>Spermatophyta</taxon>
        <taxon>Magnoliopsida</taxon>
        <taxon>eudicotyledons</taxon>
        <taxon>Gunneridae</taxon>
        <taxon>Pentapetalae</taxon>
        <taxon>asterids</taxon>
        <taxon>campanulids</taxon>
        <taxon>Asterales</taxon>
        <taxon>Asteraceae</taxon>
        <taxon>Carduoideae</taxon>
        <taxon>Cardueae</taxon>
        <taxon>Carduinae</taxon>
        <taxon>Cynara</taxon>
    </lineage>
</organism>
<evidence type="ECO:0000313" key="3">
    <source>
        <dbReference type="EMBL" id="KVI00362.1"/>
    </source>
</evidence>
<protein>
    <submittedName>
        <fullName evidence="3">Pentatricopeptide repeat-containing protein</fullName>
    </submittedName>
</protein>
<sequence length="507" mass="58693">MFDLRMGMGLLLPSISINDKTFLCKTLVFPKPSSRTLTATKSQFSRSTKTPSLSVYFSRGKTNSDKEDTVQFDDLRQNWNLKRSLFEKLKDKDSDPVRILEEDGDWSKELFWAVVGFLNQTSRSNQVLQVFDKWKSKDDSRVSEFNYQRIIRFLVEEGLVEDAVLSLKEMKNVQNLQASSEIYDSIIHGFIEKGRFEDALLYLKEMEDLEVKPHTSTYNGLIKAYAKNGLYDDMATCVKRMESNGCIPDQSTYNLLIREFSVAGLINMMEKTHRIVISKKMDVEASTMVAMLEVYSNFGLWDKMEKVYKRILRLRPKVYLQDDLIRKVAAVYMENCMFSKLDDMGINLYSKTGNTHIVWCLRMLSHARLLSRTGMESVGREMDYKKVQWSVSVANIMLFGYAKMKDFERLKVVLAEMRARGVKPDIVTCGILWDAHGFGFDGVGELDSWRKMGFFGDLVEFKTDPLVLDAFGKGGFLRTVAELDHRRSKVWTYEHLIELVEQHRHKN</sequence>
<dbReference type="Proteomes" id="UP000243975">
    <property type="component" value="Unassembled WGS sequence"/>
</dbReference>
<accession>A0A118JZT4</accession>
<name>A0A118JZT4_CYNCS</name>